<dbReference type="SMR" id="B4NEL6"/>
<keyword evidence="7" id="KW-1015">Disulfide bond</keyword>
<dbReference type="InterPro" id="IPR022700">
    <property type="entry name" value="CLIP"/>
</dbReference>
<keyword evidence="4 12" id="KW-0732">Signal</keyword>
<dbReference type="GO" id="GO:0004252">
    <property type="term" value="F:serine-type endopeptidase activity"/>
    <property type="evidence" value="ECO:0007669"/>
    <property type="project" value="InterPro"/>
</dbReference>
<dbReference type="GO" id="GO:0006508">
    <property type="term" value="P:proteolysis"/>
    <property type="evidence" value="ECO:0007669"/>
    <property type="project" value="UniProtKB-KW"/>
</dbReference>
<dbReference type="eggNOG" id="KOG3627">
    <property type="taxonomic scope" value="Eukaryota"/>
</dbReference>
<dbReference type="InterPro" id="IPR018114">
    <property type="entry name" value="TRYPSIN_HIS"/>
</dbReference>
<gene>
    <name evidence="14" type="primary">Dwil\GK25260</name>
    <name evidence="14" type="ORF">Dwil_GK25260</name>
</gene>
<evidence type="ECO:0000256" key="7">
    <source>
        <dbReference type="ARBA" id="ARBA00023157"/>
    </source>
</evidence>
<dbReference type="OMA" id="PTHESMN"/>
<dbReference type="GO" id="GO:0005576">
    <property type="term" value="C:extracellular region"/>
    <property type="evidence" value="ECO:0007669"/>
    <property type="project" value="UniProtKB-SubCell"/>
</dbReference>
<dbReference type="InterPro" id="IPR033116">
    <property type="entry name" value="TRYPSIN_SER"/>
</dbReference>
<sequence>MPRESVSLVNHLVLCGLYYLLINAKCIWAQDVGELCVIKDLPSVQGICMLESQCEPRVAKYIKTGRISSMQVPSCGLGTYEEIVCCPAQDCCPDDKSSPQPSQLPPQQQQPQSNVNAPKTKDLDESSPYFDFQQLLNQKQQPKKQETNIILPAENHEAIWQPPRGTHAQTHEAIRFHPTQAPPRVREPKIIVNRPPSRQPTRWNQPSGWDPIRQVNDRLRQQGMDIEAARQVPTFEEMMMPSTPSTTTSTTTTTTTMRTTTTTTDWALSDPFAPFRFQAKEQPGLIFGPTTTTTTTRTIAPTPTTRVDVPRERAVVRACNVIQARMDKDALTPHILEGIPVNLGVYPHMAAIAFSKFGSNQFRCGGSLIAARFVLTAAHCVNDDTPDFVRLGSVNLETPSPGYQDIPILKITIHDDYLSSSKYNDIAILELATEPILGGNIFPACLETDVRDPPATASLFVAGWGVMNTTTRQQSKILLRAALENVNLSQCNELFAEQPSSKRELKQGVIDSLLCAADKRRQKADACQGDSGGPLIFERNLTDGNYTIVGIIASGFGCATKTPGLYTRVASYLDFIEKVVWPEDGNRINDL</sequence>
<feature type="chain" id="PRO_5002819749" description="Peptidase S1 domain-containing protein" evidence="12">
    <location>
        <begin position="30"/>
        <end position="591"/>
    </location>
</feature>
<dbReference type="Pfam" id="PF00089">
    <property type="entry name" value="Trypsin"/>
    <property type="match status" value="1"/>
</dbReference>
<dbReference type="PRINTS" id="PR00722">
    <property type="entry name" value="CHYMOTRYPSIN"/>
</dbReference>
<evidence type="ECO:0000256" key="3">
    <source>
        <dbReference type="ARBA" id="ARBA00022723"/>
    </source>
</evidence>
<dbReference type="SMART" id="SM00680">
    <property type="entry name" value="CLIP"/>
    <property type="match status" value="1"/>
</dbReference>
<dbReference type="InterPro" id="IPR001254">
    <property type="entry name" value="Trypsin_dom"/>
</dbReference>
<dbReference type="FunFam" id="2.40.10.10:FF:000054">
    <property type="entry name" value="Complement C1r subcomponent"/>
    <property type="match status" value="1"/>
</dbReference>
<keyword evidence="3" id="KW-0479">Metal-binding</keyword>
<feature type="region of interest" description="Disordered" evidence="11">
    <location>
        <begin position="96"/>
        <end position="124"/>
    </location>
</feature>
<dbReference type="InterPro" id="IPR043504">
    <property type="entry name" value="Peptidase_S1_PA_chymotrypsin"/>
</dbReference>
<feature type="signal peptide" evidence="12">
    <location>
        <begin position="1"/>
        <end position="29"/>
    </location>
</feature>
<dbReference type="PANTHER" id="PTHR24252:SF7">
    <property type="entry name" value="HYALIN"/>
    <property type="match status" value="1"/>
</dbReference>
<dbReference type="PhylomeDB" id="B4NEL6"/>
<dbReference type="PROSITE" id="PS50240">
    <property type="entry name" value="TRYPSIN_DOM"/>
    <property type="match status" value="1"/>
</dbReference>
<dbReference type="PROSITE" id="PS00134">
    <property type="entry name" value="TRYPSIN_HIS"/>
    <property type="match status" value="1"/>
</dbReference>
<dbReference type="MEROPS" id="S01.421"/>
<evidence type="ECO:0000256" key="6">
    <source>
        <dbReference type="ARBA" id="ARBA00023145"/>
    </source>
</evidence>
<evidence type="ECO:0000256" key="11">
    <source>
        <dbReference type="SAM" id="MobiDB-lite"/>
    </source>
</evidence>
<dbReference type="GO" id="GO:0046872">
    <property type="term" value="F:metal ion binding"/>
    <property type="evidence" value="ECO:0007669"/>
    <property type="project" value="UniProtKB-KW"/>
</dbReference>
<evidence type="ECO:0000313" key="15">
    <source>
        <dbReference type="Proteomes" id="UP000007798"/>
    </source>
</evidence>
<comment type="subcellular location">
    <subcellularLocation>
        <location evidence="1">Secreted</location>
    </subcellularLocation>
</comment>
<evidence type="ECO:0000259" key="13">
    <source>
        <dbReference type="PROSITE" id="PS50240"/>
    </source>
</evidence>
<dbReference type="STRING" id="7260.B4NEL6"/>
<feature type="region of interest" description="Disordered" evidence="11">
    <location>
        <begin position="285"/>
        <end position="304"/>
    </location>
</feature>
<dbReference type="PANTHER" id="PTHR24252">
    <property type="entry name" value="ACROSIN-RELATED"/>
    <property type="match status" value="1"/>
</dbReference>
<evidence type="ECO:0000313" key="14">
    <source>
        <dbReference type="EMBL" id="EDW82185.1"/>
    </source>
</evidence>
<organism evidence="14 15">
    <name type="scientific">Drosophila willistoni</name>
    <name type="common">Fruit fly</name>
    <dbReference type="NCBI Taxonomy" id="7260"/>
    <lineage>
        <taxon>Eukaryota</taxon>
        <taxon>Metazoa</taxon>
        <taxon>Ecdysozoa</taxon>
        <taxon>Arthropoda</taxon>
        <taxon>Hexapoda</taxon>
        <taxon>Insecta</taxon>
        <taxon>Pterygota</taxon>
        <taxon>Neoptera</taxon>
        <taxon>Endopterygota</taxon>
        <taxon>Diptera</taxon>
        <taxon>Brachycera</taxon>
        <taxon>Muscomorpha</taxon>
        <taxon>Ephydroidea</taxon>
        <taxon>Drosophilidae</taxon>
        <taxon>Drosophila</taxon>
        <taxon>Sophophora</taxon>
    </lineage>
</organism>
<comment type="similarity">
    <text evidence="9">Belongs to the peptidase S1 family. CLIP subfamily.</text>
</comment>
<dbReference type="KEGG" id="dwi:6648447"/>
<keyword evidence="15" id="KW-1185">Reference proteome</keyword>
<dbReference type="Gene3D" id="2.40.10.10">
    <property type="entry name" value="Trypsin-like serine proteases"/>
    <property type="match status" value="1"/>
</dbReference>
<dbReference type="SMART" id="SM00020">
    <property type="entry name" value="Tryp_SPc"/>
    <property type="match status" value="1"/>
</dbReference>
<dbReference type="InterPro" id="IPR009003">
    <property type="entry name" value="Peptidase_S1_PA"/>
</dbReference>
<name>B4NEL6_DROWI</name>
<protein>
    <recommendedName>
        <fullName evidence="13">Peptidase S1 domain-containing protein</fullName>
    </recommendedName>
</protein>
<evidence type="ECO:0000256" key="8">
    <source>
        <dbReference type="ARBA" id="ARBA00023180"/>
    </source>
</evidence>
<reference evidence="14 15" key="1">
    <citation type="journal article" date="2007" name="Nature">
        <title>Evolution of genes and genomes on the Drosophila phylogeny.</title>
        <authorList>
            <consortium name="Drosophila 12 Genomes Consortium"/>
            <person name="Clark A.G."/>
            <person name="Eisen M.B."/>
            <person name="Smith D.R."/>
            <person name="Bergman C.M."/>
            <person name="Oliver B."/>
            <person name="Markow T.A."/>
            <person name="Kaufman T.C."/>
            <person name="Kellis M."/>
            <person name="Gelbart W."/>
            <person name="Iyer V.N."/>
            <person name="Pollard D.A."/>
            <person name="Sackton T.B."/>
            <person name="Larracuente A.M."/>
            <person name="Singh N.D."/>
            <person name="Abad J.P."/>
            <person name="Abt D.N."/>
            <person name="Adryan B."/>
            <person name="Aguade M."/>
            <person name="Akashi H."/>
            <person name="Anderson W.W."/>
            <person name="Aquadro C.F."/>
            <person name="Ardell D.H."/>
            <person name="Arguello R."/>
            <person name="Artieri C.G."/>
            <person name="Barbash D.A."/>
            <person name="Barker D."/>
            <person name="Barsanti P."/>
            <person name="Batterham P."/>
            <person name="Batzoglou S."/>
            <person name="Begun D."/>
            <person name="Bhutkar A."/>
            <person name="Blanco E."/>
            <person name="Bosak S.A."/>
            <person name="Bradley R.K."/>
            <person name="Brand A.D."/>
            <person name="Brent M.R."/>
            <person name="Brooks A.N."/>
            <person name="Brown R.H."/>
            <person name="Butlin R.K."/>
            <person name="Caggese C."/>
            <person name="Calvi B.R."/>
            <person name="Bernardo de Carvalho A."/>
            <person name="Caspi A."/>
            <person name="Castrezana S."/>
            <person name="Celniker S.E."/>
            <person name="Chang J.L."/>
            <person name="Chapple C."/>
            <person name="Chatterji S."/>
            <person name="Chinwalla A."/>
            <person name="Civetta A."/>
            <person name="Clifton S.W."/>
            <person name="Comeron J.M."/>
            <person name="Costello J.C."/>
            <person name="Coyne J.A."/>
            <person name="Daub J."/>
            <person name="David R.G."/>
            <person name="Delcher A.L."/>
            <person name="Delehaunty K."/>
            <person name="Do C.B."/>
            <person name="Ebling H."/>
            <person name="Edwards K."/>
            <person name="Eickbush T."/>
            <person name="Evans J.D."/>
            <person name="Filipski A."/>
            <person name="Findeiss S."/>
            <person name="Freyhult E."/>
            <person name="Fulton L."/>
            <person name="Fulton R."/>
            <person name="Garcia A.C."/>
            <person name="Gardiner A."/>
            <person name="Garfield D.A."/>
            <person name="Garvin B.E."/>
            <person name="Gibson G."/>
            <person name="Gilbert D."/>
            <person name="Gnerre S."/>
            <person name="Godfrey J."/>
            <person name="Good R."/>
            <person name="Gotea V."/>
            <person name="Gravely B."/>
            <person name="Greenberg A.J."/>
            <person name="Griffiths-Jones S."/>
            <person name="Gross S."/>
            <person name="Guigo R."/>
            <person name="Gustafson E.A."/>
            <person name="Haerty W."/>
            <person name="Hahn M.W."/>
            <person name="Halligan D.L."/>
            <person name="Halpern A.L."/>
            <person name="Halter G.M."/>
            <person name="Han M.V."/>
            <person name="Heger A."/>
            <person name="Hillier L."/>
            <person name="Hinrichs A.S."/>
            <person name="Holmes I."/>
            <person name="Hoskins R.A."/>
            <person name="Hubisz M.J."/>
            <person name="Hultmark D."/>
            <person name="Huntley M.A."/>
            <person name="Jaffe D.B."/>
            <person name="Jagadeeshan S."/>
            <person name="Jeck W.R."/>
            <person name="Johnson J."/>
            <person name="Jones C.D."/>
            <person name="Jordan W.C."/>
            <person name="Karpen G.H."/>
            <person name="Kataoka E."/>
            <person name="Keightley P.D."/>
            <person name="Kheradpour P."/>
            <person name="Kirkness E.F."/>
            <person name="Koerich L.B."/>
            <person name="Kristiansen K."/>
            <person name="Kudrna D."/>
            <person name="Kulathinal R.J."/>
            <person name="Kumar S."/>
            <person name="Kwok R."/>
            <person name="Lander E."/>
            <person name="Langley C.H."/>
            <person name="Lapoint R."/>
            <person name="Lazzaro B.P."/>
            <person name="Lee S.J."/>
            <person name="Levesque L."/>
            <person name="Li R."/>
            <person name="Lin C.F."/>
            <person name="Lin M.F."/>
            <person name="Lindblad-Toh K."/>
            <person name="Llopart A."/>
            <person name="Long M."/>
            <person name="Low L."/>
            <person name="Lozovsky E."/>
            <person name="Lu J."/>
            <person name="Luo M."/>
            <person name="Machado C.A."/>
            <person name="Makalowski W."/>
            <person name="Marzo M."/>
            <person name="Matsuda M."/>
            <person name="Matzkin L."/>
            <person name="McAllister B."/>
            <person name="McBride C.S."/>
            <person name="McKernan B."/>
            <person name="McKernan K."/>
            <person name="Mendez-Lago M."/>
            <person name="Minx P."/>
            <person name="Mollenhauer M.U."/>
            <person name="Montooth K."/>
            <person name="Mount S.M."/>
            <person name="Mu X."/>
            <person name="Myers E."/>
            <person name="Negre B."/>
            <person name="Newfeld S."/>
            <person name="Nielsen R."/>
            <person name="Noor M.A."/>
            <person name="O'Grady P."/>
            <person name="Pachter L."/>
            <person name="Papaceit M."/>
            <person name="Parisi M.J."/>
            <person name="Parisi M."/>
            <person name="Parts L."/>
            <person name="Pedersen J.S."/>
            <person name="Pesole G."/>
            <person name="Phillippy A.M."/>
            <person name="Ponting C.P."/>
            <person name="Pop M."/>
            <person name="Porcelli D."/>
            <person name="Powell J.R."/>
            <person name="Prohaska S."/>
            <person name="Pruitt K."/>
            <person name="Puig M."/>
            <person name="Quesneville H."/>
            <person name="Ram K.R."/>
            <person name="Rand D."/>
            <person name="Rasmussen M.D."/>
            <person name="Reed L.K."/>
            <person name="Reenan R."/>
            <person name="Reily A."/>
            <person name="Remington K.A."/>
            <person name="Rieger T.T."/>
            <person name="Ritchie M.G."/>
            <person name="Robin C."/>
            <person name="Rogers Y.H."/>
            <person name="Rohde C."/>
            <person name="Rozas J."/>
            <person name="Rubenfield M.J."/>
            <person name="Ruiz A."/>
            <person name="Russo S."/>
            <person name="Salzberg S.L."/>
            <person name="Sanchez-Gracia A."/>
            <person name="Saranga D.J."/>
            <person name="Sato H."/>
            <person name="Schaeffer S.W."/>
            <person name="Schatz M.C."/>
            <person name="Schlenke T."/>
            <person name="Schwartz R."/>
            <person name="Segarra C."/>
            <person name="Singh R.S."/>
            <person name="Sirot L."/>
            <person name="Sirota M."/>
            <person name="Sisneros N.B."/>
            <person name="Smith C.D."/>
            <person name="Smith T.F."/>
            <person name="Spieth J."/>
            <person name="Stage D.E."/>
            <person name="Stark A."/>
            <person name="Stephan W."/>
            <person name="Strausberg R.L."/>
            <person name="Strempel S."/>
            <person name="Sturgill D."/>
            <person name="Sutton G."/>
            <person name="Sutton G.G."/>
            <person name="Tao W."/>
            <person name="Teichmann S."/>
            <person name="Tobari Y.N."/>
            <person name="Tomimura Y."/>
            <person name="Tsolas J.M."/>
            <person name="Valente V.L."/>
            <person name="Venter E."/>
            <person name="Venter J.C."/>
            <person name="Vicario S."/>
            <person name="Vieira F.G."/>
            <person name="Vilella A.J."/>
            <person name="Villasante A."/>
            <person name="Walenz B."/>
            <person name="Wang J."/>
            <person name="Wasserman M."/>
            <person name="Watts T."/>
            <person name="Wilson D."/>
            <person name="Wilson R.K."/>
            <person name="Wing R.A."/>
            <person name="Wolfner M.F."/>
            <person name="Wong A."/>
            <person name="Wong G.K."/>
            <person name="Wu C.I."/>
            <person name="Wu G."/>
            <person name="Yamamoto D."/>
            <person name="Yang H.P."/>
            <person name="Yang S.P."/>
            <person name="Yorke J.A."/>
            <person name="Yoshida K."/>
            <person name="Zdobnov E."/>
            <person name="Zhang P."/>
            <person name="Zhang Y."/>
            <person name="Zimin A.V."/>
            <person name="Baldwin J."/>
            <person name="Abdouelleil A."/>
            <person name="Abdulkadir J."/>
            <person name="Abebe A."/>
            <person name="Abera B."/>
            <person name="Abreu J."/>
            <person name="Acer S.C."/>
            <person name="Aftuck L."/>
            <person name="Alexander A."/>
            <person name="An P."/>
            <person name="Anderson E."/>
            <person name="Anderson S."/>
            <person name="Arachi H."/>
            <person name="Azer M."/>
            <person name="Bachantsang P."/>
            <person name="Barry A."/>
            <person name="Bayul T."/>
            <person name="Berlin A."/>
            <person name="Bessette D."/>
            <person name="Bloom T."/>
            <person name="Blye J."/>
            <person name="Boguslavskiy L."/>
            <person name="Bonnet C."/>
            <person name="Boukhgalter B."/>
            <person name="Bourzgui I."/>
            <person name="Brown A."/>
            <person name="Cahill P."/>
            <person name="Channer S."/>
            <person name="Cheshatsang Y."/>
            <person name="Chuda L."/>
            <person name="Citroen M."/>
            <person name="Collymore A."/>
            <person name="Cooke P."/>
            <person name="Costello M."/>
            <person name="D'Aco K."/>
            <person name="Daza R."/>
            <person name="De Haan G."/>
            <person name="DeGray S."/>
            <person name="DeMaso C."/>
            <person name="Dhargay N."/>
            <person name="Dooley K."/>
            <person name="Dooley E."/>
            <person name="Doricent M."/>
            <person name="Dorje P."/>
            <person name="Dorjee K."/>
            <person name="Dupes A."/>
            <person name="Elong R."/>
            <person name="Falk J."/>
            <person name="Farina A."/>
            <person name="Faro S."/>
            <person name="Ferguson D."/>
            <person name="Fisher S."/>
            <person name="Foley C.D."/>
            <person name="Franke A."/>
            <person name="Friedrich D."/>
            <person name="Gadbois L."/>
            <person name="Gearin G."/>
            <person name="Gearin C.R."/>
            <person name="Giannoukos G."/>
            <person name="Goode T."/>
            <person name="Graham J."/>
            <person name="Grandbois E."/>
            <person name="Grewal S."/>
            <person name="Gyaltsen K."/>
            <person name="Hafez N."/>
            <person name="Hagos B."/>
            <person name="Hall J."/>
            <person name="Henson C."/>
            <person name="Hollinger A."/>
            <person name="Honan T."/>
            <person name="Huard M.D."/>
            <person name="Hughes L."/>
            <person name="Hurhula B."/>
            <person name="Husby M.E."/>
            <person name="Kamat A."/>
            <person name="Kanga B."/>
            <person name="Kashin S."/>
            <person name="Khazanovich D."/>
            <person name="Kisner P."/>
            <person name="Lance K."/>
            <person name="Lara M."/>
            <person name="Lee W."/>
            <person name="Lennon N."/>
            <person name="Letendre F."/>
            <person name="LeVine R."/>
            <person name="Lipovsky A."/>
            <person name="Liu X."/>
            <person name="Liu J."/>
            <person name="Liu S."/>
            <person name="Lokyitsang T."/>
            <person name="Lokyitsang Y."/>
            <person name="Lubonja R."/>
            <person name="Lui A."/>
            <person name="MacDonald P."/>
            <person name="Magnisalis V."/>
            <person name="Maru K."/>
            <person name="Matthews C."/>
            <person name="McCusker W."/>
            <person name="McDonough S."/>
            <person name="Mehta T."/>
            <person name="Meldrim J."/>
            <person name="Meneus L."/>
            <person name="Mihai O."/>
            <person name="Mihalev A."/>
            <person name="Mihova T."/>
            <person name="Mittelman R."/>
            <person name="Mlenga V."/>
            <person name="Montmayeur A."/>
            <person name="Mulrain L."/>
            <person name="Navidi A."/>
            <person name="Naylor J."/>
            <person name="Negash T."/>
            <person name="Nguyen T."/>
            <person name="Nguyen N."/>
            <person name="Nicol R."/>
            <person name="Norbu C."/>
            <person name="Norbu N."/>
            <person name="Novod N."/>
            <person name="O'Neill B."/>
            <person name="Osman S."/>
            <person name="Markiewicz E."/>
            <person name="Oyono O.L."/>
            <person name="Patti C."/>
            <person name="Phunkhang P."/>
            <person name="Pierre F."/>
            <person name="Priest M."/>
            <person name="Raghuraman S."/>
            <person name="Rege F."/>
            <person name="Reyes R."/>
            <person name="Rise C."/>
            <person name="Rogov P."/>
            <person name="Ross K."/>
            <person name="Ryan E."/>
            <person name="Settipalli S."/>
            <person name="Shea T."/>
            <person name="Sherpa N."/>
            <person name="Shi L."/>
            <person name="Shih D."/>
            <person name="Sparrow T."/>
            <person name="Spaulding J."/>
            <person name="Stalker J."/>
            <person name="Stange-Thomann N."/>
            <person name="Stavropoulos S."/>
            <person name="Stone C."/>
            <person name="Strader C."/>
            <person name="Tesfaye S."/>
            <person name="Thomson T."/>
            <person name="Thoulutsang Y."/>
            <person name="Thoulutsang D."/>
            <person name="Topham K."/>
            <person name="Topping I."/>
            <person name="Tsamla T."/>
            <person name="Vassiliev H."/>
            <person name="Vo A."/>
            <person name="Wangchuk T."/>
            <person name="Wangdi T."/>
            <person name="Weiand M."/>
            <person name="Wilkinson J."/>
            <person name="Wilson A."/>
            <person name="Yadav S."/>
            <person name="Young G."/>
            <person name="Yu Q."/>
            <person name="Zembek L."/>
            <person name="Zhong D."/>
            <person name="Zimmer A."/>
            <person name="Zwirko Z."/>
            <person name="Jaffe D.B."/>
            <person name="Alvarez P."/>
            <person name="Brockman W."/>
            <person name="Butler J."/>
            <person name="Chin C."/>
            <person name="Gnerre S."/>
            <person name="Grabherr M."/>
            <person name="Kleber M."/>
            <person name="Mauceli E."/>
            <person name="MacCallum I."/>
        </authorList>
    </citation>
    <scope>NUCLEOTIDE SEQUENCE [LARGE SCALE GENOMIC DNA]</scope>
    <source>
        <strain evidence="15">Tucson 14030-0811.24</strain>
    </source>
</reference>
<dbReference type="OrthoDB" id="6357057at2759"/>
<evidence type="ECO:0000256" key="4">
    <source>
        <dbReference type="ARBA" id="ARBA00022729"/>
    </source>
</evidence>
<dbReference type="SUPFAM" id="SSF50494">
    <property type="entry name" value="Trypsin-like serine proteases"/>
    <property type="match status" value="1"/>
</dbReference>
<dbReference type="PROSITE" id="PS00135">
    <property type="entry name" value="TRYPSIN_SER"/>
    <property type="match status" value="1"/>
</dbReference>
<evidence type="ECO:0000256" key="10">
    <source>
        <dbReference type="RuleBase" id="RU363034"/>
    </source>
</evidence>
<evidence type="ECO:0000256" key="9">
    <source>
        <dbReference type="ARBA" id="ARBA00024195"/>
    </source>
</evidence>
<dbReference type="HOGENOM" id="CLU_006842_0_3_1"/>
<proteinExistence type="inferred from homology"/>
<keyword evidence="10" id="KW-0645">Protease</keyword>
<keyword evidence="10" id="KW-0720">Serine protease</keyword>
<evidence type="ECO:0000256" key="5">
    <source>
        <dbReference type="ARBA" id="ARBA00022837"/>
    </source>
</evidence>
<evidence type="ECO:0000256" key="1">
    <source>
        <dbReference type="ARBA" id="ARBA00004613"/>
    </source>
</evidence>
<evidence type="ECO:0000256" key="12">
    <source>
        <dbReference type="SAM" id="SignalP"/>
    </source>
</evidence>
<dbReference type="InterPro" id="IPR001314">
    <property type="entry name" value="Peptidase_S1A"/>
</dbReference>
<dbReference type="Proteomes" id="UP000007798">
    <property type="component" value="Unassembled WGS sequence"/>
</dbReference>
<keyword evidence="6" id="KW-0865">Zymogen</keyword>
<feature type="compositionally biased region" description="Low complexity" evidence="11">
    <location>
        <begin position="98"/>
        <end position="113"/>
    </location>
</feature>
<keyword evidence="5" id="KW-0106">Calcium</keyword>
<dbReference type="EMBL" id="CH964239">
    <property type="protein sequence ID" value="EDW82185.1"/>
    <property type="molecule type" value="Genomic_DNA"/>
</dbReference>
<keyword evidence="8" id="KW-0325">Glycoprotein</keyword>
<dbReference type="FunFam" id="2.40.10.10:FF:000028">
    <property type="entry name" value="Serine protease easter"/>
    <property type="match status" value="1"/>
</dbReference>
<accession>B4NEL6</accession>
<dbReference type="InParanoid" id="B4NEL6"/>
<dbReference type="CDD" id="cd00190">
    <property type="entry name" value="Tryp_SPc"/>
    <property type="match status" value="1"/>
</dbReference>
<keyword evidence="10 14" id="KW-0378">Hydrolase</keyword>
<feature type="compositionally biased region" description="Low complexity" evidence="11">
    <location>
        <begin position="289"/>
        <end position="304"/>
    </location>
</feature>
<feature type="domain" description="Peptidase S1" evidence="13">
    <location>
        <begin position="335"/>
        <end position="581"/>
    </location>
</feature>
<dbReference type="AlphaFoldDB" id="B4NEL6"/>
<keyword evidence="2" id="KW-0964">Secreted</keyword>
<evidence type="ECO:0000256" key="2">
    <source>
        <dbReference type="ARBA" id="ARBA00022525"/>
    </source>
</evidence>